<evidence type="ECO:0000313" key="2">
    <source>
        <dbReference type="EMBL" id="KAJ7046834.1"/>
    </source>
</evidence>
<dbReference type="GO" id="GO:0005737">
    <property type="term" value="C:cytoplasm"/>
    <property type="evidence" value="ECO:0007669"/>
    <property type="project" value="TreeGrafter"/>
</dbReference>
<dbReference type="GO" id="GO:0034058">
    <property type="term" value="P:endosomal vesicle fusion"/>
    <property type="evidence" value="ECO:0007669"/>
    <property type="project" value="TreeGrafter"/>
</dbReference>
<protein>
    <recommendedName>
        <fullName evidence="1">Vacuolar sorting protein 39/Transforming growth factor beta receptor-associated domain-containing protein</fullName>
    </recommendedName>
</protein>
<sequence>MLRHLTSTFPKSGILLLGNSVQSLVPSTLISQAESLLDSHRIEEAVDLADQQRRKLQGNVTVDEDEAEELRYVFQRIGFQCFTETLFEDAGKNLFNGDLDPRVLVSYYPELRGSLFDASDTLDVYAGVAERMPTEASVDGIIVANLVRNYSPYLKPNTQTAPPTAELRRILGMAAVDMLEVFLRKCRTRRDVEGRRQADPSSSIVDTVLAKIYAQAEKTKELYVLIQESHSIVLSEIEPVLKKTGQYNALCMLYRQAGDDENLLQVWAKLVEGEWTDDDIRDPIEEIMNLLNSSKNRPLIQKWGLWLTRRDPERGIKLLMPRESGKRPHRPEDDLSLLEQIREANPAAGAQFLEYLVLQKRSSSRDLHTQLAMVCVDQLLAALEDEAVSKLWRAKASSYASSRKDSPIPFFSYFASTTPDSPSKLVRLRTVLFLQGSSLYDAELIRERLVPPSKRILSLELAIVDGKLGNHRAALSVLVNDLHDSSSAEAYCTLGGDVIPGKVAQAICADAKLGLGMWASGFSGKGRQKTMDASDDGAVKRQELLKTLLEVYMSDEDASAERAAHLVNSQAMNLDVIDVIPTLPEKWPLKVMSSFLARSFRRTVHARQEGRIVKAISHAQNDDVRLQTFDILRDEGMVVEEDGDVDDEYDEKRAVVETITMGPGPAEPDVVSLHISPDS</sequence>
<feature type="domain" description="Vacuolar sorting protein 39/Transforming growth factor beta receptor-associated" evidence="1">
    <location>
        <begin position="205"/>
        <end position="300"/>
    </location>
</feature>
<dbReference type="PANTHER" id="PTHR12894">
    <property type="entry name" value="CNH DOMAIN CONTAINING"/>
    <property type="match status" value="1"/>
</dbReference>
<dbReference type="InterPro" id="IPR019452">
    <property type="entry name" value="VPS39/TGF_beta_rcpt-assoc_1"/>
</dbReference>
<gene>
    <name evidence="2" type="ORF">C8F04DRAFT_1061878</name>
</gene>
<accession>A0AAD6THR2</accession>
<dbReference type="GO" id="GO:0006914">
    <property type="term" value="P:autophagy"/>
    <property type="evidence" value="ECO:0007669"/>
    <property type="project" value="TreeGrafter"/>
</dbReference>
<name>A0AAD6THR2_9AGAR</name>
<dbReference type="PANTHER" id="PTHR12894:SF27">
    <property type="entry name" value="TRANSFORMING GROWTH FACTOR-BETA RECEPTOR-ASSOCIATED PROTEIN 1"/>
    <property type="match status" value="1"/>
</dbReference>
<dbReference type="InterPro" id="IPR032914">
    <property type="entry name" value="Vam6/VPS39/TRAP1"/>
</dbReference>
<evidence type="ECO:0000313" key="3">
    <source>
        <dbReference type="Proteomes" id="UP001218188"/>
    </source>
</evidence>
<dbReference type="AlphaFoldDB" id="A0AAD6THR2"/>
<reference evidence="2" key="1">
    <citation type="submission" date="2023-03" db="EMBL/GenBank/DDBJ databases">
        <title>Massive genome expansion in bonnet fungi (Mycena s.s.) driven by repeated elements and novel gene families across ecological guilds.</title>
        <authorList>
            <consortium name="Lawrence Berkeley National Laboratory"/>
            <person name="Harder C.B."/>
            <person name="Miyauchi S."/>
            <person name="Viragh M."/>
            <person name="Kuo A."/>
            <person name="Thoen E."/>
            <person name="Andreopoulos B."/>
            <person name="Lu D."/>
            <person name="Skrede I."/>
            <person name="Drula E."/>
            <person name="Henrissat B."/>
            <person name="Morin E."/>
            <person name="Kohler A."/>
            <person name="Barry K."/>
            <person name="LaButti K."/>
            <person name="Morin E."/>
            <person name="Salamov A."/>
            <person name="Lipzen A."/>
            <person name="Mereny Z."/>
            <person name="Hegedus B."/>
            <person name="Baldrian P."/>
            <person name="Stursova M."/>
            <person name="Weitz H."/>
            <person name="Taylor A."/>
            <person name="Grigoriev I.V."/>
            <person name="Nagy L.G."/>
            <person name="Martin F."/>
            <person name="Kauserud H."/>
        </authorList>
    </citation>
    <scope>NUCLEOTIDE SEQUENCE</scope>
    <source>
        <strain evidence="2">CBHHK200</strain>
    </source>
</reference>
<dbReference type="GO" id="GO:0016020">
    <property type="term" value="C:membrane"/>
    <property type="evidence" value="ECO:0007669"/>
    <property type="project" value="TreeGrafter"/>
</dbReference>
<comment type="caution">
    <text evidence="2">The sequence shown here is derived from an EMBL/GenBank/DDBJ whole genome shotgun (WGS) entry which is preliminary data.</text>
</comment>
<dbReference type="Pfam" id="PF10366">
    <property type="entry name" value="Vps39_1"/>
    <property type="match status" value="1"/>
</dbReference>
<evidence type="ECO:0000259" key="1">
    <source>
        <dbReference type="Pfam" id="PF10366"/>
    </source>
</evidence>
<dbReference type="EMBL" id="JARJCM010000002">
    <property type="protein sequence ID" value="KAJ7046834.1"/>
    <property type="molecule type" value="Genomic_DNA"/>
</dbReference>
<proteinExistence type="predicted"/>
<organism evidence="2 3">
    <name type="scientific">Mycena alexandri</name>
    <dbReference type="NCBI Taxonomy" id="1745969"/>
    <lineage>
        <taxon>Eukaryota</taxon>
        <taxon>Fungi</taxon>
        <taxon>Dikarya</taxon>
        <taxon>Basidiomycota</taxon>
        <taxon>Agaricomycotina</taxon>
        <taxon>Agaricomycetes</taxon>
        <taxon>Agaricomycetidae</taxon>
        <taxon>Agaricales</taxon>
        <taxon>Marasmiineae</taxon>
        <taxon>Mycenaceae</taxon>
        <taxon>Mycena</taxon>
    </lineage>
</organism>
<dbReference type="Proteomes" id="UP001218188">
    <property type="component" value="Unassembled WGS sequence"/>
</dbReference>
<keyword evidence="3" id="KW-1185">Reference proteome</keyword>